<evidence type="ECO:0000313" key="3">
    <source>
        <dbReference type="Ensembl" id="ENSPMGP00000015570.1"/>
    </source>
</evidence>
<dbReference type="PROSITE" id="PS50041">
    <property type="entry name" value="C_TYPE_LECTIN_2"/>
    <property type="match status" value="1"/>
</dbReference>
<dbReference type="GO" id="GO:0030246">
    <property type="term" value="F:carbohydrate binding"/>
    <property type="evidence" value="ECO:0007669"/>
    <property type="project" value="UniProtKB-KW"/>
</dbReference>
<organism evidence="3 4">
    <name type="scientific">Periophthalmus magnuspinnatus</name>
    <dbReference type="NCBI Taxonomy" id="409849"/>
    <lineage>
        <taxon>Eukaryota</taxon>
        <taxon>Metazoa</taxon>
        <taxon>Chordata</taxon>
        <taxon>Craniata</taxon>
        <taxon>Vertebrata</taxon>
        <taxon>Euteleostomi</taxon>
        <taxon>Actinopterygii</taxon>
        <taxon>Neopterygii</taxon>
        <taxon>Teleostei</taxon>
        <taxon>Neoteleostei</taxon>
        <taxon>Acanthomorphata</taxon>
        <taxon>Gobiaria</taxon>
        <taxon>Gobiiformes</taxon>
        <taxon>Gobioidei</taxon>
        <taxon>Gobiidae</taxon>
        <taxon>Oxudercinae</taxon>
        <taxon>Periophthalmus</taxon>
    </lineage>
</organism>
<dbReference type="SMART" id="SM00034">
    <property type="entry name" value="CLECT"/>
    <property type="match status" value="1"/>
</dbReference>
<dbReference type="InterPro" id="IPR033989">
    <property type="entry name" value="CD209-like_CTLD"/>
</dbReference>
<accession>A0A3B4AFV5</accession>
<name>A0A3B4AFV5_9GOBI</name>
<dbReference type="PANTHER" id="PTHR22803">
    <property type="entry name" value="MANNOSE, PHOSPHOLIPASE, LECTIN RECEPTOR RELATED"/>
    <property type="match status" value="1"/>
</dbReference>
<evidence type="ECO:0000313" key="4">
    <source>
        <dbReference type="Proteomes" id="UP000261520"/>
    </source>
</evidence>
<evidence type="ECO:0000259" key="2">
    <source>
        <dbReference type="PROSITE" id="PS50041"/>
    </source>
</evidence>
<dbReference type="Pfam" id="PF00059">
    <property type="entry name" value="Lectin_C"/>
    <property type="match status" value="1"/>
</dbReference>
<protein>
    <recommendedName>
        <fullName evidence="2">C-type lectin domain-containing protein</fullName>
    </recommendedName>
</protein>
<dbReference type="InterPro" id="IPR001304">
    <property type="entry name" value="C-type_lectin-like"/>
</dbReference>
<evidence type="ECO:0000256" key="1">
    <source>
        <dbReference type="ARBA" id="ARBA00022734"/>
    </source>
</evidence>
<dbReference type="Proteomes" id="UP000261520">
    <property type="component" value="Unplaced"/>
</dbReference>
<reference evidence="3" key="2">
    <citation type="submission" date="2025-09" db="UniProtKB">
        <authorList>
            <consortium name="Ensembl"/>
        </authorList>
    </citation>
    <scope>IDENTIFICATION</scope>
</reference>
<sequence length="209" mass="24624">MLQLRPISMETVERGGQVCGRIQLGALKWDSPCRARNYVTALRCTLRMVILRPVWRIGTWPWPVSLPHVKELFTSSFYFWQNNYTSEGWLYFQGSVYLGSTTEQTWQESRQYCQKRGADLTIISSVQEQKFAHSTFKGRRWIGLSDLEQEGVWKWVDGSLVRTRFWTRGEPNNLNNEDCGEMNFKNELKNWNDHLCTDRKLCICEKRLA</sequence>
<feature type="domain" description="C-type lectin" evidence="2">
    <location>
        <begin position="92"/>
        <end position="205"/>
    </location>
</feature>
<keyword evidence="1" id="KW-0430">Lectin</keyword>
<dbReference type="CDD" id="cd03590">
    <property type="entry name" value="CLECT_DC-SIGN_like"/>
    <property type="match status" value="1"/>
</dbReference>
<keyword evidence="4" id="KW-1185">Reference proteome</keyword>
<dbReference type="InterPro" id="IPR050111">
    <property type="entry name" value="C-type_lectin/snaclec_domain"/>
</dbReference>
<dbReference type="InterPro" id="IPR016186">
    <property type="entry name" value="C-type_lectin-like/link_sf"/>
</dbReference>
<dbReference type="SUPFAM" id="SSF56436">
    <property type="entry name" value="C-type lectin-like"/>
    <property type="match status" value="1"/>
</dbReference>
<reference evidence="3" key="1">
    <citation type="submission" date="2025-08" db="UniProtKB">
        <authorList>
            <consortium name="Ensembl"/>
        </authorList>
    </citation>
    <scope>IDENTIFICATION</scope>
</reference>
<dbReference type="AlphaFoldDB" id="A0A3B4AFV5"/>
<dbReference type="InterPro" id="IPR016187">
    <property type="entry name" value="CTDL_fold"/>
</dbReference>
<dbReference type="Gene3D" id="3.10.100.10">
    <property type="entry name" value="Mannose-Binding Protein A, subunit A"/>
    <property type="match status" value="1"/>
</dbReference>
<dbReference type="Ensembl" id="ENSPMGT00000016611.1">
    <property type="protein sequence ID" value="ENSPMGP00000015570.1"/>
    <property type="gene ID" value="ENSPMGG00000012766.1"/>
</dbReference>
<proteinExistence type="predicted"/>